<dbReference type="EMBL" id="CH916369">
    <property type="protein sequence ID" value="EDV92557.1"/>
    <property type="molecule type" value="Genomic_DNA"/>
</dbReference>
<keyword evidence="3 6" id="KW-1133">Transmembrane helix</keyword>
<dbReference type="InterPro" id="IPR036259">
    <property type="entry name" value="MFS_trans_sf"/>
</dbReference>
<dbReference type="Proteomes" id="UP000001070">
    <property type="component" value="Unassembled WGS sequence"/>
</dbReference>
<dbReference type="OrthoDB" id="5141738at2759"/>
<dbReference type="HOGENOM" id="CLU_001265_33_4_1"/>
<keyword evidence="2 6" id="KW-0812">Transmembrane</keyword>
<sequence>MAVDYVLEDLMGKLGEFGKYQFAQFFLQVLSALTAGMHMLSLVTVAAVPEHRCFIPGLDNSTLSQLPWNSTAIVDAIPLKATGELDSCHMFDLSAGNQTVIIPCENYVYDTTYYKTSRTIDWNFVCNRRWMGAIIQTVFMLGTFTGAVTLGGLADKVGRKAVFCWSALLQLIVGVGVAFIPEYFSVMATRFVLGIVGSAGAYICGFVLTMELVGPSKRTVCGVTFQAVFAGGIMLVAGWGAIIKDRQLLQVVYGLHGLLFIGHWWLLDESPRWLWMQGRAAEAVDIVAKGLRINGSGIAVDKDYFVQKAKHQAAVEEKSSAGLSDLFRTPNLRMKTLNVCLCWFANSIVYYGLSLSTGKLYGNPYLILFLMGLVEFPSYVFVVFVLDRLGRRSITSTLMLGGGLCCIVAAFIAQGSTVSTSVVMVGKLLIAGSFAVIYNYSAELFPTVVRNSAMGLGAMSARLSGALTPLITLLGDSFDPKIPAVLFGIVALVSGFWVMFLPETMNQPMPESIEDGENFGKGDTWFSQCAGRKQRQDSIYPDDPEQMVPLKNIESK</sequence>
<dbReference type="InterPro" id="IPR020846">
    <property type="entry name" value="MFS_dom"/>
</dbReference>
<comment type="subcellular location">
    <subcellularLocation>
        <location evidence="1">Membrane</location>
        <topology evidence="1">Multi-pass membrane protein</topology>
    </subcellularLocation>
</comment>
<feature type="transmembrane region" description="Helical" evidence="6">
    <location>
        <begin position="365"/>
        <end position="386"/>
    </location>
</feature>
<feature type="transmembrane region" description="Helical" evidence="6">
    <location>
        <begin position="398"/>
        <end position="416"/>
    </location>
</feature>
<dbReference type="Gene3D" id="1.20.1250.20">
    <property type="entry name" value="MFS general substrate transporter like domains"/>
    <property type="match status" value="1"/>
</dbReference>
<feature type="transmembrane region" description="Helical" evidence="6">
    <location>
        <begin position="130"/>
        <end position="150"/>
    </location>
</feature>
<dbReference type="STRING" id="7222.B4JG18"/>
<proteinExistence type="predicted"/>
<organism evidence="9">
    <name type="scientific">Drosophila grimshawi</name>
    <name type="common">Hawaiian fruit fly</name>
    <name type="synonym">Idiomyia grimshawi</name>
    <dbReference type="NCBI Taxonomy" id="7222"/>
    <lineage>
        <taxon>Eukaryota</taxon>
        <taxon>Metazoa</taxon>
        <taxon>Ecdysozoa</taxon>
        <taxon>Arthropoda</taxon>
        <taxon>Hexapoda</taxon>
        <taxon>Insecta</taxon>
        <taxon>Pterygota</taxon>
        <taxon>Neoptera</taxon>
        <taxon>Endopterygota</taxon>
        <taxon>Diptera</taxon>
        <taxon>Brachycera</taxon>
        <taxon>Muscomorpha</taxon>
        <taxon>Ephydroidea</taxon>
        <taxon>Drosophilidae</taxon>
        <taxon>Drosophila</taxon>
        <taxon>Hawaiian Drosophila</taxon>
    </lineage>
</organism>
<dbReference type="CDD" id="cd17317">
    <property type="entry name" value="MFS_SLC22"/>
    <property type="match status" value="1"/>
</dbReference>
<dbReference type="PANTHER" id="PTHR24064">
    <property type="entry name" value="SOLUTE CARRIER FAMILY 22 MEMBER"/>
    <property type="match status" value="1"/>
</dbReference>
<accession>B4JG18</accession>
<evidence type="ECO:0000256" key="1">
    <source>
        <dbReference type="ARBA" id="ARBA00004141"/>
    </source>
</evidence>
<feature type="transmembrane region" description="Helical" evidence="6">
    <location>
        <begin position="453"/>
        <end position="475"/>
    </location>
</feature>
<reference evidence="8 9" key="1">
    <citation type="journal article" date="2007" name="Nature">
        <title>Evolution of genes and genomes on the Drosophila phylogeny.</title>
        <authorList>
            <consortium name="Drosophila 12 Genomes Consortium"/>
            <person name="Clark A.G."/>
            <person name="Eisen M.B."/>
            <person name="Smith D.R."/>
            <person name="Bergman C.M."/>
            <person name="Oliver B."/>
            <person name="Markow T.A."/>
            <person name="Kaufman T.C."/>
            <person name="Kellis M."/>
            <person name="Gelbart W."/>
            <person name="Iyer V.N."/>
            <person name="Pollard D.A."/>
            <person name="Sackton T.B."/>
            <person name="Larracuente A.M."/>
            <person name="Singh N.D."/>
            <person name="Abad J.P."/>
            <person name="Abt D.N."/>
            <person name="Adryan B."/>
            <person name="Aguade M."/>
            <person name="Akashi H."/>
            <person name="Anderson W.W."/>
            <person name="Aquadro C.F."/>
            <person name="Ardell D.H."/>
            <person name="Arguello R."/>
            <person name="Artieri C.G."/>
            <person name="Barbash D.A."/>
            <person name="Barker D."/>
            <person name="Barsanti P."/>
            <person name="Batterham P."/>
            <person name="Batzoglou S."/>
            <person name="Begun D."/>
            <person name="Bhutkar A."/>
            <person name="Blanco E."/>
            <person name="Bosak S.A."/>
            <person name="Bradley R.K."/>
            <person name="Brand A.D."/>
            <person name="Brent M.R."/>
            <person name="Brooks A.N."/>
            <person name="Brown R.H."/>
            <person name="Butlin R.K."/>
            <person name="Caggese C."/>
            <person name="Calvi B.R."/>
            <person name="Bernardo de Carvalho A."/>
            <person name="Caspi A."/>
            <person name="Castrezana S."/>
            <person name="Celniker S.E."/>
            <person name="Chang J.L."/>
            <person name="Chapple C."/>
            <person name="Chatterji S."/>
            <person name="Chinwalla A."/>
            <person name="Civetta A."/>
            <person name="Clifton S.W."/>
            <person name="Comeron J.M."/>
            <person name="Costello J.C."/>
            <person name="Coyne J.A."/>
            <person name="Daub J."/>
            <person name="David R.G."/>
            <person name="Delcher A.L."/>
            <person name="Delehaunty K."/>
            <person name="Do C.B."/>
            <person name="Ebling H."/>
            <person name="Edwards K."/>
            <person name="Eickbush T."/>
            <person name="Evans J.D."/>
            <person name="Filipski A."/>
            <person name="Findeiss S."/>
            <person name="Freyhult E."/>
            <person name="Fulton L."/>
            <person name="Fulton R."/>
            <person name="Garcia A.C."/>
            <person name="Gardiner A."/>
            <person name="Garfield D.A."/>
            <person name="Garvin B.E."/>
            <person name="Gibson G."/>
            <person name="Gilbert D."/>
            <person name="Gnerre S."/>
            <person name="Godfrey J."/>
            <person name="Good R."/>
            <person name="Gotea V."/>
            <person name="Gravely B."/>
            <person name="Greenberg A.J."/>
            <person name="Griffiths-Jones S."/>
            <person name="Gross S."/>
            <person name="Guigo R."/>
            <person name="Gustafson E.A."/>
            <person name="Haerty W."/>
            <person name="Hahn M.W."/>
            <person name="Halligan D.L."/>
            <person name="Halpern A.L."/>
            <person name="Halter G.M."/>
            <person name="Han M.V."/>
            <person name="Heger A."/>
            <person name="Hillier L."/>
            <person name="Hinrichs A.S."/>
            <person name="Holmes I."/>
            <person name="Hoskins R.A."/>
            <person name="Hubisz M.J."/>
            <person name="Hultmark D."/>
            <person name="Huntley M.A."/>
            <person name="Jaffe D.B."/>
            <person name="Jagadeeshan S."/>
            <person name="Jeck W.R."/>
            <person name="Johnson J."/>
            <person name="Jones C.D."/>
            <person name="Jordan W.C."/>
            <person name="Karpen G.H."/>
            <person name="Kataoka E."/>
            <person name="Keightley P.D."/>
            <person name="Kheradpour P."/>
            <person name="Kirkness E.F."/>
            <person name="Koerich L.B."/>
            <person name="Kristiansen K."/>
            <person name="Kudrna D."/>
            <person name="Kulathinal R.J."/>
            <person name="Kumar S."/>
            <person name="Kwok R."/>
            <person name="Lander E."/>
            <person name="Langley C.H."/>
            <person name="Lapoint R."/>
            <person name="Lazzaro B.P."/>
            <person name="Lee S.J."/>
            <person name="Levesque L."/>
            <person name="Li R."/>
            <person name="Lin C.F."/>
            <person name="Lin M.F."/>
            <person name="Lindblad-Toh K."/>
            <person name="Llopart A."/>
            <person name="Long M."/>
            <person name="Low L."/>
            <person name="Lozovsky E."/>
            <person name="Lu J."/>
            <person name="Luo M."/>
            <person name="Machado C.A."/>
            <person name="Makalowski W."/>
            <person name="Marzo M."/>
            <person name="Matsuda M."/>
            <person name="Matzkin L."/>
            <person name="McAllister B."/>
            <person name="McBride C.S."/>
            <person name="McKernan B."/>
            <person name="McKernan K."/>
            <person name="Mendez-Lago M."/>
            <person name="Minx P."/>
            <person name="Mollenhauer M.U."/>
            <person name="Montooth K."/>
            <person name="Mount S.M."/>
            <person name="Mu X."/>
            <person name="Myers E."/>
            <person name="Negre B."/>
            <person name="Newfeld S."/>
            <person name="Nielsen R."/>
            <person name="Noor M.A."/>
            <person name="O'Grady P."/>
            <person name="Pachter L."/>
            <person name="Papaceit M."/>
            <person name="Parisi M.J."/>
            <person name="Parisi M."/>
            <person name="Parts L."/>
            <person name="Pedersen J.S."/>
            <person name="Pesole G."/>
            <person name="Phillippy A.M."/>
            <person name="Ponting C.P."/>
            <person name="Pop M."/>
            <person name="Porcelli D."/>
            <person name="Powell J.R."/>
            <person name="Prohaska S."/>
            <person name="Pruitt K."/>
            <person name="Puig M."/>
            <person name="Quesneville H."/>
            <person name="Ram K.R."/>
            <person name="Rand D."/>
            <person name="Rasmussen M.D."/>
            <person name="Reed L.K."/>
            <person name="Reenan R."/>
            <person name="Reily A."/>
            <person name="Remington K.A."/>
            <person name="Rieger T.T."/>
            <person name="Ritchie M.G."/>
            <person name="Robin C."/>
            <person name="Rogers Y.H."/>
            <person name="Rohde C."/>
            <person name="Rozas J."/>
            <person name="Rubenfield M.J."/>
            <person name="Ruiz A."/>
            <person name="Russo S."/>
            <person name="Salzberg S.L."/>
            <person name="Sanchez-Gracia A."/>
            <person name="Saranga D.J."/>
            <person name="Sato H."/>
            <person name="Schaeffer S.W."/>
            <person name="Schatz M.C."/>
            <person name="Schlenke T."/>
            <person name="Schwartz R."/>
            <person name="Segarra C."/>
            <person name="Singh R.S."/>
            <person name="Sirot L."/>
            <person name="Sirota M."/>
            <person name="Sisneros N.B."/>
            <person name="Smith C.D."/>
            <person name="Smith T.F."/>
            <person name="Spieth J."/>
            <person name="Stage D.E."/>
            <person name="Stark A."/>
            <person name="Stephan W."/>
            <person name="Strausberg R.L."/>
            <person name="Strempel S."/>
            <person name="Sturgill D."/>
            <person name="Sutton G."/>
            <person name="Sutton G.G."/>
            <person name="Tao W."/>
            <person name="Teichmann S."/>
            <person name="Tobari Y.N."/>
            <person name="Tomimura Y."/>
            <person name="Tsolas J.M."/>
            <person name="Valente V.L."/>
            <person name="Venter E."/>
            <person name="Venter J.C."/>
            <person name="Vicario S."/>
            <person name="Vieira F.G."/>
            <person name="Vilella A.J."/>
            <person name="Villasante A."/>
            <person name="Walenz B."/>
            <person name="Wang J."/>
            <person name="Wasserman M."/>
            <person name="Watts T."/>
            <person name="Wilson D."/>
            <person name="Wilson R.K."/>
            <person name="Wing R.A."/>
            <person name="Wolfner M.F."/>
            <person name="Wong A."/>
            <person name="Wong G.K."/>
            <person name="Wu C.I."/>
            <person name="Wu G."/>
            <person name="Yamamoto D."/>
            <person name="Yang H.P."/>
            <person name="Yang S.P."/>
            <person name="Yorke J.A."/>
            <person name="Yoshida K."/>
            <person name="Zdobnov E."/>
            <person name="Zhang P."/>
            <person name="Zhang Y."/>
            <person name="Zimin A.V."/>
            <person name="Baldwin J."/>
            <person name="Abdouelleil A."/>
            <person name="Abdulkadir J."/>
            <person name="Abebe A."/>
            <person name="Abera B."/>
            <person name="Abreu J."/>
            <person name="Acer S.C."/>
            <person name="Aftuck L."/>
            <person name="Alexander A."/>
            <person name="An P."/>
            <person name="Anderson E."/>
            <person name="Anderson S."/>
            <person name="Arachi H."/>
            <person name="Azer M."/>
            <person name="Bachantsang P."/>
            <person name="Barry A."/>
            <person name="Bayul T."/>
            <person name="Berlin A."/>
            <person name="Bessette D."/>
            <person name="Bloom T."/>
            <person name="Blye J."/>
            <person name="Boguslavskiy L."/>
            <person name="Bonnet C."/>
            <person name="Boukhgalter B."/>
            <person name="Bourzgui I."/>
            <person name="Brown A."/>
            <person name="Cahill P."/>
            <person name="Channer S."/>
            <person name="Cheshatsang Y."/>
            <person name="Chuda L."/>
            <person name="Citroen M."/>
            <person name="Collymore A."/>
            <person name="Cooke P."/>
            <person name="Costello M."/>
            <person name="D'Aco K."/>
            <person name="Daza R."/>
            <person name="De Haan G."/>
            <person name="DeGray S."/>
            <person name="DeMaso C."/>
            <person name="Dhargay N."/>
            <person name="Dooley K."/>
            <person name="Dooley E."/>
            <person name="Doricent M."/>
            <person name="Dorje P."/>
            <person name="Dorjee K."/>
            <person name="Dupes A."/>
            <person name="Elong R."/>
            <person name="Falk J."/>
            <person name="Farina A."/>
            <person name="Faro S."/>
            <person name="Ferguson D."/>
            <person name="Fisher S."/>
            <person name="Foley C.D."/>
            <person name="Franke A."/>
            <person name="Friedrich D."/>
            <person name="Gadbois L."/>
            <person name="Gearin G."/>
            <person name="Gearin C.R."/>
            <person name="Giannoukos G."/>
            <person name="Goode T."/>
            <person name="Graham J."/>
            <person name="Grandbois E."/>
            <person name="Grewal S."/>
            <person name="Gyaltsen K."/>
            <person name="Hafez N."/>
            <person name="Hagos B."/>
            <person name="Hall J."/>
            <person name="Henson C."/>
            <person name="Hollinger A."/>
            <person name="Honan T."/>
            <person name="Huard M.D."/>
            <person name="Hughes L."/>
            <person name="Hurhula B."/>
            <person name="Husby M.E."/>
            <person name="Kamat A."/>
            <person name="Kanga B."/>
            <person name="Kashin S."/>
            <person name="Khazanovich D."/>
            <person name="Kisner P."/>
            <person name="Lance K."/>
            <person name="Lara M."/>
            <person name="Lee W."/>
            <person name="Lennon N."/>
            <person name="Letendre F."/>
            <person name="LeVine R."/>
            <person name="Lipovsky A."/>
            <person name="Liu X."/>
            <person name="Liu J."/>
            <person name="Liu S."/>
            <person name="Lokyitsang T."/>
            <person name="Lokyitsang Y."/>
            <person name="Lubonja R."/>
            <person name="Lui A."/>
            <person name="MacDonald P."/>
            <person name="Magnisalis V."/>
            <person name="Maru K."/>
            <person name="Matthews C."/>
            <person name="McCusker W."/>
            <person name="McDonough S."/>
            <person name="Mehta T."/>
            <person name="Meldrim J."/>
            <person name="Meneus L."/>
            <person name="Mihai O."/>
            <person name="Mihalev A."/>
            <person name="Mihova T."/>
            <person name="Mittelman R."/>
            <person name="Mlenga V."/>
            <person name="Montmayeur A."/>
            <person name="Mulrain L."/>
            <person name="Navidi A."/>
            <person name="Naylor J."/>
            <person name="Negash T."/>
            <person name="Nguyen T."/>
            <person name="Nguyen N."/>
            <person name="Nicol R."/>
            <person name="Norbu C."/>
            <person name="Norbu N."/>
            <person name="Novod N."/>
            <person name="O'Neill B."/>
            <person name="Osman S."/>
            <person name="Markiewicz E."/>
            <person name="Oyono O.L."/>
            <person name="Patti C."/>
            <person name="Phunkhang P."/>
            <person name="Pierre F."/>
            <person name="Priest M."/>
            <person name="Raghuraman S."/>
            <person name="Rege F."/>
            <person name="Reyes R."/>
            <person name="Rise C."/>
            <person name="Rogov P."/>
            <person name="Ross K."/>
            <person name="Ryan E."/>
            <person name="Settipalli S."/>
            <person name="Shea T."/>
            <person name="Sherpa N."/>
            <person name="Shi L."/>
            <person name="Shih D."/>
            <person name="Sparrow T."/>
            <person name="Spaulding J."/>
            <person name="Stalker J."/>
            <person name="Stange-Thomann N."/>
            <person name="Stavropoulos S."/>
            <person name="Stone C."/>
            <person name="Strader C."/>
            <person name="Tesfaye S."/>
            <person name="Thomson T."/>
            <person name="Thoulutsang Y."/>
            <person name="Thoulutsang D."/>
            <person name="Topham K."/>
            <person name="Topping I."/>
            <person name="Tsamla T."/>
            <person name="Vassiliev H."/>
            <person name="Vo A."/>
            <person name="Wangchuk T."/>
            <person name="Wangdi T."/>
            <person name="Weiand M."/>
            <person name="Wilkinson J."/>
            <person name="Wilson A."/>
            <person name="Yadav S."/>
            <person name="Young G."/>
            <person name="Yu Q."/>
            <person name="Zembek L."/>
            <person name="Zhong D."/>
            <person name="Zimmer A."/>
            <person name="Zwirko Z."/>
            <person name="Jaffe D.B."/>
            <person name="Alvarez P."/>
            <person name="Brockman W."/>
            <person name="Butler J."/>
            <person name="Chin C."/>
            <person name="Gnerre S."/>
            <person name="Grabherr M."/>
            <person name="Kleber M."/>
            <person name="Mauceli E."/>
            <person name="MacCallum I."/>
        </authorList>
    </citation>
    <scope>NUCLEOTIDE SEQUENCE [LARGE SCALE GENOMIC DNA]</scope>
    <source>
        <strain evidence="9">Tucson 15287-2541.00</strain>
    </source>
</reference>
<feature type="transmembrane region" description="Helical" evidence="6">
    <location>
        <begin position="220"/>
        <end position="242"/>
    </location>
</feature>
<feature type="transmembrane region" description="Helical" evidence="6">
    <location>
        <begin position="187"/>
        <end position="208"/>
    </location>
</feature>
<feature type="transmembrane region" description="Helical" evidence="6">
    <location>
        <begin position="481"/>
        <end position="501"/>
    </location>
</feature>
<keyword evidence="9" id="KW-1185">Reference proteome</keyword>
<feature type="domain" description="Major facilitator superfamily (MFS) profile" evidence="7">
    <location>
        <begin position="45"/>
        <end position="506"/>
    </location>
</feature>
<evidence type="ECO:0000256" key="2">
    <source>
        <dbReference type="ARBA" id="ARBA00022692"/>
    </source>
</evidence>
<evidence type="ECO:0000256" key="5">
    <source>
        <dbReference type="SAM" id="MobiDB-lite"/>
    </source>
</evidence>
<dbReference type="PROSITE" id="PS50850">
    <property type="entry name" value="MFS"/>
    <property type="match status" value="1"/>
</dbReference>
<feature type="region of interest" description="Disordered" evidence="5">
    <location>
        <begin position="532"/>
        <end position="556"/>
    </location>
</feature>
<dbReference type="eggNOG" id="KOG0255">
    <property type="taxonomic scope" value="Eukaryota"/>
</dbReference>
<evidence type="ECO:0000256" key="6">
    <source>
        <dbReference type="SAM" id="Phobius"/>
    </source>
</evidence>
<evidence type="ECO:0000259" key="7">
    <source>
        <dbReference type="PROSITE" id="PS50850"/>
    </source>
</evidence>
<dbReference type="SUPFAM" id="SSF103473">
    <property type="entry name" value="MFS general substrate transporter"/>
    <property type="match status" value="1"/>
</dbReference>
<evidence type="ECO:0000313" key="8">
    <source>
        <dbReference type="EMBL" id="EDV92557.1"/>
    </source>
</evidence>
<evidence type="ECO:0000256" key="4">
    <source>
        <dbReference type="ARBA" id="ARBA00023136"/>
    </source>
</evidence>
<dbReference type="GO" id="GO:0015226">
    <property type="term" value="F:carnitine transmembrane transporter activity"/>
    <property type="evidence" value="ECO:0007669"/>
    <property type="project" value="EnsemblMetazoa"/>
</dbReference>
<dbReference type="InterPro" id="IPR005828">
    <property type="entry name" value="MFS_sugar_transport-like"/>
</dbReference>
<dbReference type="PhylomeDB" id="B4JG18"/>
<dbReference type="Pfam" id="PF00083">
    <property type="entry name" value="Sugar_tr"/>
    <property type="match status" value="1"/>
</dbReference>
<dbReference type="InterPro" id="IPR005829">
    <property type="entry name" value="Sugar_transporter_CS"/>
</dbReference>
<protein>
    <submittedName>
        <fullName evidence="8">GH18834</fullName>
    </submittedName>
</protein>
<feature type="transmembrane region" description="Helical" evidence="6">
    <location>
        <begin position="162"/>
        <end position="181"/>
    </location>
</feature>
<feature type="transmembrane region" description="Helical" evidence="6">
    <location>
        <begin position="336"/>
        <end position="353"/>
    </location>
</feature>
<keyword evidence="4 6" id="KW-0472">Membrane</keyword>
<dbReference type="PROSITE" id="PS00216">
    <property type="entry name" value="SUGAR_TRANSPORT_1"/>
    <property type="match status" value="2"/>
</dbReference>
<evidence type="ECO:0000256" key="3">
    <source>
        <dbReference type="ARBA" id="ARBA00022989"/>
    </source>
</evidence>
<feature type="transmembrane region" description="Helical" evidence="6">
    <location>
        <begin position="248"/>
        <end position="267"/>
    </location>
</feature>
<dbReference type="GO" id="GO:0016020">
    <property type="term" value="C:membrane"/>
    <property type="evidence" value="ECO:0007669"/>
    <property type="project" value="UniProtKB-SubCell"/>
</dbReference>
<dbReference type="KEGG" id="dgr:6563160"/>
<feature type="transmembrane region" description="Helical" evidence="6">
    <location>
        <begin position="25"/>
        <end position="48"/>
    </location>
</feature>
<dbReference type="AlphaFoldDB" id="B4JG18"/>
<dbReference type="InParanoid" id="B4JG18"/>
<name>B4JG18_DROGR</name>
<feature type="transmembrane region" description="Helical" evidence="6">
    <location>
        <begin position="422"/>
        <end position="441"/>
    </location>
</feature>
<gene>
    <name evidence="8" type="primary">Dgri\GH18834</name>
    <name evidence="8" type="ORF">Dgri_GH18834</name>
</gene>
<evidence type="ECO:0000313" key="9">
    <source>
        <dbReference type="Proteomes" id="UP000001070"/>
    </source>
</evidence>
<dbReference type="OMA" id="FLGHWWW"/>